<feature type="region of interest" description="Disordered" evidence="1">
    <location>
        <begin position="885"/>
        <end position="942"/>
    </location>
</feature>
<gene>
    <name evidence="3" type="ORF">PCOR1329_LOCUS32636</name>
</gene>
<feature type="region of interest" description="Disordered" evidence="1">
    <location>
        <begin position="1761"/>
        <end position="1804"/>
    </location>
</feature>
<feature type="compositionally biased region" description="Basic and acidic residues" evidence="1">
    <location>
        <begin position="1763"/>
        <end position="1777"/>
    </location>
</feature>
<dbReference type="InterPro" id="IPR013103">
    <property type="entry name" value="RVT_2"/>
</dbReference>
<feature type="domain" description="Integrase catalytic" evidence="2">
    <location>
        <begin position="1004"/>
        <end position="1187"/>
    </location>
</feature>
<evidence type="ECO:0000259" key="2">
    <source>
        <dbReference type="PROSITE" id="PS50994"/>
    </source>
</evidence>
<protein>
    <recommendedName>
        <fullName evidence="2">Integrase catalytic domain-containing protein</fullName>
    </recommendedName>
</protein>
<feature type="compositionally biased region" description="Acidic residues" evidence="1">
    <location>
        <begin position="895"/>
        <end position="913"/>
    </location>
</feature>
<accession>A0ABN9SU85</accession>
<dbReference type="EMBL" id="CAUYUJ010013335">
    <property type="protein sequence ID" value="CAK0836008.1"/>
    <property type="molecule type" value="Genomic_DNA"/>
</dbReference>
<proteinExistence type="predicted"/>
<evidence type="ECO:0000313" key="4">
    <source>
        <dbReference type="Proteomes" id="UP001189429"/>
    </source>
</evidence>
<organism evidence="3 4">
    <name type="scientific">Prorocentrum cordatum</name>
    <dbReference type="NCBI Taxonomy" id="2364126"/>
    <lineage>
        <taxon>Eukaryota</taxon>
        <taxon>Sar</taxon>
        <taxon>Alveolata</taxon>
        <taxon>Dinophyceae</taxon>
        <taxon>Prorocentrales</taxon>
        <taxon>Prorocentraceae</taxon>
        <taxon>Prorocentrum</taxon>
    </lineage>
</organism>
<dbReference type="Pfam" id="PF07727">
    <property type="entry name" value="RVT_2"/>
    <property type="match status" value="1"/>
</dbReference>
<evidence type="ECO:0000256" key="1">
    <source>
        <dbReference type="SAM" id="MobiDB-lite"/>
    </source>
</evidence>
<dbReference type="InterPro" id="IPR001584">
    <property type="entry name" value="Integrase_cat-core"/>
</dbReference>
<sequence length="1804" mass="200829">MSSGATTTGGAAGGSAALRLDVPSRDGEPDKLLAYKFDVGLFSKSYKMQDRYVVGPQLVRALGARTRRLAQACPDIDKIDEVTDEGKLTGWQRVFDFILSKLDLSNVNEMGNSAEKFLNKLQREPGEGFPDWTARWEAHERDLLSQLKAVDSPVVEVIAAPLRTWWYLRRSRLSPVARGEITATAGGDYDFGRTCKALCTRYPLEALKEIDGVREKKDRRAGFFGEAEEAEQEDHDFEDRSEIADIVDQLVNLADEEDSTLFEDSELADDYEDGIYAEFRQLGRNFKDARDLIRKLKFGHQAKGCPERTKDRGKPQPNEMTSFALLELADLAFLLDDVCGIWAILDCGATKGLIGVTMAEHLIYDMEEKHNILFDVAERTRYFTFGDGRRKSSMGTMTGAIFLGDGQEKIEISIMDNEVPLLIGMDVLGPDHTNALIDCGNGYLMLPKISHHVFQCRKMPSGHRAINVTTPAWWQNIPQSLPNIVGITQCNTLEDEAKTSAVADAAALALASASTSAQIQSEARVIQGEFASVPPKDVTTNAAGSNPTATLVQAAKSKAPGFQRCGCCGQPGLPECMIPRSASPEVSWLCRSEVIYIRWRRMLSKVLKRLANDPSSESFEMLDDSPEKDLDIMQKAIDQYELDYTKEIGDDVNFLSRNGRYDLLEVCAPPKSRLSQAAVDLGGAAFRAGVHNGFDMATKTGVRRLALWIRQHRPRRIVMSPPCTADCQLQNWNQKTPEDRERLRKKVQPARRIQAGCETIMSVGLQLRGAEIDLEQPQRSHSWGRSEALKRIREQTYETLMAGCAYGLRCPRSGLLLPKVWRICSTDPELQKAIGKRCSNRPGRHDNREHGEIIGGKVVAATAFYPELCKAWAKHILRAGGGATAGTSALSATDQDTDDGIFEGIDEDGDQDMEDHQASDEELDEDDHRELSKDGGTLSTKEAQEIEHRLSRLHRNLGHPSVRTMFKILNNSGASIQVLKMVKKFKCHACDSSVLPKAVRTAAGIDIPEVFEVMGSDGLEWTDPVDDATYLFTLNLDEGPGLTQIFNHGDKSQRSGNRSAADLLETWRSWTNHYRAPRLIRNDAEGCHRAELTKSWCSARGIEMFIAPGEAHWLMGKVERRIQLFKRTLTKFRKQNHDCEIDEAISQVTHAINDLDKVGNHSPFVHAFGTGGHRGSGNPFAIVDDSNGESRGQRRLLARQSFIEVAERMVVELNNMEGRGATMSDLMEVARRGTLEDLTNESRPHIQNFEPQAIQPSESPEDNDEELFSRITFGGNRGGTDFELIDENMTVYYEMVKSELADSKGGRRLTSQMLDCPVANQAEFRKAMTKEVANWKQYKGLRRVPASEVKGPADVIRCRWVLTRKSDGAAKARLVLLGYQTKDIGQEPTASPTASRRARDLLLTVAAANSWAIVKGDVTSAFPQASDLKKDLFVEADEALSAEFGVQPGQVLRVAKPGYGIGEAPRKWWQTVKQDFAKLGLQARDLEPCLWSLRCPETKALLGLIMCHVDGFILCGDRDHPAWRKALKSIKDLYTWGTWEDMDDGIDSIEQRGVTIVKNEKGFFQHQQGYIDKLKEIFPKYPKAKSSDRLTEACDFTVLDWGSRKLKRVARSSLSAEIQEASDAEGEQMMVRLVLHEVLFGSVDLRNRAAALHHIPGALVTDCKAFYDGVVKSESAGLGLDERRTAIEALALRRALEEGETIVRRVHSHAQLADGMTKASQQAFNVLHAFLKSQRWKIVHDERFLSARKRSALGKGIFDETTETDHSEAREILEGRRRAPPPASDVATAGATHSELEQISFPPV</sequence>
<dbReference type="Gene3D" id="2.40.70.10">
    <property type="entry name" value="Acid Proteases"/>
    <property type="match status" value="1"/>
</dbReference>
<dbReference type="PROSITE" id="PS50994">
    <property type="entry name" value="INTEGRASE"/>
    <property type="match status" value="1"/>
</dbReference>
<comment type="caution">
    <text evidence="3">The sequence shown here is derived from an EMBL/GenBank/DDBJ whole genome shotgun (WGS) entry which is preliminary data.</text>
</comment>
<dbReference type="Proteomes" id="UP001189429">
    <property type="component" value="Unassembled WGS sequence"/>
</dbReference>
<name>A0ABN9SU85_9DINO</name>
<dbReference type="SUPFAM" id="SSF53098">
    <property type="entry name" value="Ribonuclease H-like"/>
    <property type="match status" value="1"/>
</dbReference>
<dbReference type="InterPro" id="IPR012337">
    <property type="entry name" value="RNaseH-like_sf"/>
</dbReference>
<dbReference type="InterPro" id="IPR021109">
    <property type="entry name" value="Peptidase_aspartic_dom_sf"/>
</dbReference>
<dbReference type="Gene3D" id="3.30.420.10">
    <property type="entry name" value="Ribonuclease H-like superfamily/Ribonuclease H"/>
    <property type="match status" value="1"/>
</dbReference>
<dbReference type="InterPro" id="IPR036397">
    <property type="entry name" value="RNaseH_sf"/>
</dbReference>
<reference evidence="3" key="1">
    <citation type="submission" date="2023-10" db="EMBL/GenBank/DDBJ databases">
        <authorList>
            <person name="Chen Y."/>
            <person name="Shah S."/>
            <person name="Dougan E. K."/>
            <person name="Thang M."/>
            <person name="Chan C."/>
        </authorList>
    </citation>
    <scope>NUCLEOTIDE SEQUENCE [LARGE SCALE GENOMIC DNA]</scope>
</reference>
<evidence type="ECO:0000313" key="3">
    <source>
        <dbReference type="EMBL" id="CAK0836008.1"/>
    </source>
</evidence>
<keyword evidence="4" id="KW-1185">Reference proteome</keyword>